<evidence type="ECO:0000256" key="1">
    <source>
        <dbReference type="ARBA" id="ARBA00022801"/>
    </source>
</evidence>
<dbReference type="HOGENOM" id="CLU_031317_0_1_5"/>
<dbReference type="InterPro" id="IPR044094">
    <property type="entry name" value="AtsA-like_MBL-fold"/>
</dbReference>
<dbReference type="InterPro" id="IPR001279">
    <property type="entry name" value="Metallo-B-lactamas"/>
</dbReference>
<dbReference type="CDD" id="cd07719">
    <property type="entry name" value="arylsulfatase_AtsA-like_MBL-fold"/>
    <property type="match status" value="1"/>
</dbReference>
<dbReference type="InterPro" id="IPR036866">
    <property type="entry name" value="RibonucZ/Hydroxyglut_hydro"/>
</dbReference>
<dbReference type="AlphaFoldDB" id="A7HT38"/>
<dbReference type="PANTHER" id="PTHR46018">
    <property type="entry name" value="ZINC PHOSPHODIESTERASE ELAC PROTEIN 1"/>
    <property type="match status" value="1"/>
</dbReference>
<evidence type="ECO:0000313" key="4">
    <source>
        <dbReference type="Proteomes" id="UP000006377"/>
    </source>
</evidence>
<name>A7HT38_PARL1</name>
<sequence>MKRLVAIGIAGLVVLAIAAFGVLWFSPSVQDGAMKRTALGRLGSGDNSALLTDNSLHVFLCGTGSPMPDPTRANACTAVIAGGHIVVIDTGPGSWSRIVAGKLPAGKIGTILFTHLHSDHIGALGEFAVQSWIGGRVVPLEVYGPGKLEGSVPPLNSLGHAYGSSGTVDVVRGFAEAFDSDSGYRILHHGTDYLSPEGARIIGHEIARPAPNTLVPVFDKDGLQISAFLVDHHPVEPAFGYRVEYQGRVAIISGDTKRTESVELFSKGADLLVHEALNHSMSSIISEALTETDNLRLAKMVHDTLDYHASPVDAAEIARDAGVPMLVLTHIVPPLPNALARHIFMRGVAEARGDGETVLGYDGLLVTLPGNSDKIEISDLM</sequence>
<dbReference type="Proteomes" id="UP000006377">
    <property type="component" value="Chromosome"/>
</dbReference>
<dbReference type="EMBL" id="CP000774">
    <property type="protein sequence ID" value="ABS63071.1"/>
    <property type="molecule type" value="Genomic_DNA"/>
</dbReference>
<dbReference type="STRING" id="402881.Plav_1451"/>
<keyword evidence="1" id="KW-0378">Hydrolase</keyword>
<organism evidence="3 4">
    <name type="scientific">Parvibaculum lavamentivorans (strain DS-1 / DSM 13023 / NCIMB 13966)</name>
    <dbReference type="NCBI Taxonomy" id="402881"/>
    <lineage>
        <taxon>Bacteria</taxon>
        <taxon>Pseudomonadati</taxon>
        <taxon>Pseudomonadota</taxon>
        <taxon>Alphaproteobacteria</taxon>
        <taxon>Hyphomicrobiales</taxon>
        <taxon>Parvibaculaceae</taxon>
        <taxon>Parvibaculum</taxon>
    </lineage>
</organism>
<dbReference type="SUPFAM" id="SSF56281">
    <property type="entry name" value="Metallo-hydrolase/oxidoreductase"/>
    <property type="match status" value="1"/>
</dbReference>
<reference evidence="3 4" key="1">
    <citation type="journal article" date="2011" name="Stand. Genomic Sci.">
        <title>Complete genome sequence of Parvibaculum lavamentivorans type strain (DS-1(T)).</title>
        <authorList>
            <person name="Schleheck D."/>
            <person name="Weiss M."/>
            <person name="Pitluck S."/>
            <person name="Bruce D."/>
            <person name="Land M.L."/>
            <person name="Han S."/>
            <person name="Saunders E."/>
            <person name="Tapia R."/>
            <person name="Detter C."/>
            <person name="Brettin T."/>
            <person name="Han J."/>
            <person name="Woyke T."/>
            <person name="Goodwin L."/>
            <person name="Pennacchio L."/>
            <person name="Nolan M."/>
            <person name="Cook A.M."/>
            <person name="Kjelleberg S."/>
            <person name="Thomas T."/>
        </authorList>
    </citation>
    <scope>NUCLEOTIDE SEQUENCE [LARGE SCALE GENOMIC DNA]</scope>
    <source>
        <strain evidence="4">DS-1 / DSM 13023 / NCIMB 13966</strain>
    </source>
</reference>
<protein>
    <submittedName>
        <fullName evidence="3">Beta-lactamase domain protein</fullName>
    </submittedName>
</protein>
<dbReference type="SMART" id="SM00849">
    <property type="entry name" value="Lactamase_B"/>
    <property type="match status" value="1"/>
</dbReference>
<dbReference type="PANTHER" id="PTHR46018:SF2">
    <property type="entry name" value="ZINC PHOSPHODIESTERASE ELAC PROTEIN 1"/>
    <property type="match status" value="1"/>
</dbReference>
<dbReference type="KEGG" id="pla:Plav_1451"/>
<dbReference type="GO" id="GO:0042781">
    <property type="term" value="F:3'-tRNA processing endoribonuclease activity"/>
    <property type="evidence" value="ECO:0007669"/>
    <property type="project" value="TreeGrafter"/>
</dbReference>
<feature type="domain" description="Metallo-beta-lactamase" evidence="2">
    <location>
        <begin position="73"/>
        <end position="305"/>
    </location>
</feature>
<dbReference type="RefSeq" id="WP_012110351.1">
    <property type="nucleotide sequence ID" value="NC_009719.1"/>
</dbReference>
<dbReference type="Gene3D" id="3.60.15.10">
    <property type="entry name" value="Ribonuclease Z/Hydroxyacylglutathione hydrolase-like"/>
    <property type="match status" value="1"/>
</dbReference>
<evidence type="ECO:0000313" key="3">
    <source>
        <dbReference type="EMBL" id="ABS63071.1"/>
    </source>
</evidence>
<evidence type="ECO:0000259" key="2">
    <source>
        <dbReference type="SMART" id="SM00849"/>
    </source>
</evidence>
<accession>A7HT38</accession>
<dbReference type="eggNOG" id="COG1234">
    <property type="taxonomic scope" value="Bacteria"/>
</dbReference>
<proteinExistence type="predicted"/>
<gene>
    <name evidence="3" type="ordered locus">Plav_1451</name>
</gene>
<dbReference type="Pfam" id="PF00753">
    <property type="entry name" value="Lactamase_B"/>
    <property type="match status" value="1"/>
</dbReference>
<keyword evidence="4" id="KW-1185">Reference proteome</keyword>